<reference evidence="6" key="1">
    <citation type="journal article" date="2014" name="Int. J. Syst. Evol. Microbiol.">
        <title>Complete genome sequence of Corynebacterium casei LMG S-19264T (=DSM 44701T), isolated from a smear-ripened cheese.</title>
        <authorList>
            <consortium name="US DOE Joint Genome Institute (JGI-PGF)"/>
            <person name="Walter F."/>
            <person name="Albersmeier A."/>
            <person name="Kalinowski J."/>
            <person name="Ruckert C."/>
        </authorList>
    </citation>
    <scope>NUCLEOTIDE SEQUENCE</scope>
    <source>
        <strain evidence="6">CGMCC 1.3617</strain>
    </source>
</reference>
<accession>A0A917KSB4</accession>
<evidence type="ECO:0000313" key="7">
    <source>
        <dbReference type="Proteomes" id="UP000661507"/>
    </source>
</evidence>
<evidence type="ECO:0000313" key="6">
    <source>
        <dbReference type="EMBL" id="GGJ25560.1"/>
    </source>
</evidence>
<dbReference type="InterPro" id="IPR029066">
    <property type="entry name" value="PLP-binding_barrel"/>
</dbReference>
<gene>
    <name evidence="6" type="ORF">GCM10011320_36140</name>
</gene>
<proteinExistence type="inferred from homology"/>
<dbReference type="PIRSF" id="PIRSF004848">
    <property type="entry name" value="YBL036c_PLPDEIII"/>
    <property type="match status" value="1"/>
</dbReference>
<dbReference type="AlphaFoldDB" id="A0A917KSB4"/>
<dbReference type="PANTHER" id="PTHR10146:SF14">
    <property type="entry name" value="PYRIDOXAL PHOSPHATE HOMEOSTASIS PROTEIN"/>
    <property type="match status" value="1"/>
</dbReference>
<comment type="caution">
    <text evidence="6">The sequence shown here is derived from an EMBL/GenBank/DDBJ whole genome shotgun (WGS) entry which is preliminary data.</text>
</comment>
<comment type="cofactor">
    <cofactor evidence="3">
        <name>pyridoxal 5'-phosphate</name>
        <dbReference type="ChEBI" id="CHEBI:597326"/>
    </cofactor>
</comment>
<comment type="function">
    <text evidence="2">Pyridoxal 5'-phosphate (PLP)-binding protein, which is involved in PLP homeostasis.</text>
</comment>
<organism evidence="6 7">
    <name type="scientific">Neoroseomonas lacus</name>
    <dbReference type="NCBI Taxonomy" id="287609"/>
    <lineage>
        <taxon>Bacteria</taxon>
        <taxon>Pseudomonadati</taxon>
        <taxon>Pseudomonadota</taxon>
        <taxon>Alphaproteobacteria</taxon>
        <taxon>Acetobacterales</taxon>
        <taxon>Acetobacteraceae</taxon>
        <taxon>Neoroseomonas</taxon>
    </lineage>
</organism>
<dbReference type="RefSeq" id="WP_188969192.1">
    <property type="nucleotide sequence ID" value="NZ_BMKW01000009.1"/>
</dbReference>
<dbReference type="NCBIfam" id="TIGR00044">
    <property type="entry name" value="YggS family pyridoxal phosphate-dependent enzyme"/>
    <property type="match status" value="1"/>
</dbReference>
<protein>
    <recommendedName>
        <fullName evidence="2">Pyridoxal phosphate homeostasis protein</fullName>
        <shortName evidence="2">PLP homeostasis protein</shortName>
    </recommendedName>
</protein>
<dbReference type="SUPFAM" id="SSF51419">
    <property type="entry name" value="PLP-binding barrel"/>
    <property type="match status" value="1"/>
</dbReference>
<dbReference type="CDD" id="cd00635">
    <property type="entry name" value="PLPDE_III_YBL036c_like"/>
    <property type="match status" value="1"/>
</dbReference>
<feature type="modified residue" description="N6-(pyridoxal phosphate)lysine" evidence="2 3">
    <location>
        <position position="39"/>
    </location>
</feature>
<sequence length="227" mass="23935">MSYATEISANLAAIRARIAEACRRANRAPEEVTLVAVSKTHPQEAVLAALAAGQTVFGENRVQEAEGKFPALRAAHPGLRLHIIGGLQTNKARDAVALADVIETIDRPKLAAAIAAAMAKEGRRPDCLVQVNTGDEAQKSGIPRAEADAFIRAARDDHGLPVTGLMCIPPVEGDPRPHFAFLRDLAARHDLPVVSMGMSGDFEAAIAEGATHVRIGTAIFGHRPAPA</sequence>
<dbReference type="InterPro" id="IPR001608">
    <property type="entry name" value="Ala_racemase_N"/>
</dbReference>
<dbReference type="PANTHER" id="PTHR10146">
    <property type="entry name" value="PROLINE SYNTHETASE CO-TRANSCRIBED BACTERIAL HOMOLOG PROTEIN"/>
    <property type="match status" value="1"/>
</dbReference>
<keyword evidence="1 2" id="KW-0663">Pyridoxal phosphate</keyword>
<dbReference type="Proteomes" id="UP000661507">
    <property type="component" value="Unassembled WGS sequence"/>
</dbReference>
<dbReference type="FunFam" id="3.20.20.10:FF:000018">
    <property type="entry name" value="Pyridoxal phosphate homeostasis protein"/>
    <property type="match status" value="1"/>
</dbReference>
<name>A0A917KSB4_9PROT</name>
<evidence type="ECO:0000259" key="5">
    <source>
        <dbReference type="Pfam" id="PF01168"/>
    </source>
</evidence>
<feature type="domain" description="Alanine racemase N-terminal" evidence="5">
    <location>
        <begin position="10"/>
        <end position="224"/>
    </location>
</feature>
<evidence type="ECO:0000256" key="3">
    <source>
        <dbReference type="PIRSR" id="PIRSR004848-1"/>
    </source>
</evidence>
<dbReference type="Gene3D" id="3.20.20.10">
    <property type="entry name" value="Alanine racemase"/>
    <property type="match status" value="1"/>
</dbReference>
<dbReference type="Pfam" id="PF01168">
    <property type="entry name" value="Ala_racemase_N"/>
    <property type="match status" value="1"/>
</dbReference>
<dbReference type="EMBL" id="BMKW01000009">
    <property type="protein sequence ID" value="GGJ25560.1"/>
    <property type="molecule type" value="Genomic_DNA"/>
</dbReference>
<comment type="similarity">
    <text evidence="2 4">Belongs to the pyridoxal phosphate-binding protein YggS/PROSC family.</text>
</comment>
<dbReference type="GO" id="GO:0030170">
    <property type="term" value="F:pyridoxal phosphate binding"/>
    <property type="evidence" value="ECO:0007669"/>
    <property type="project" value="UniProtKB-UniRule"/>
</dbReference>
<dbReference type="HAMAP" id="MF_02087">
    <property type="entry name" value="PLP_homeostasis"/>
    <property type="match status" value="1"/>
</dbReference>
<dbReference type="InterPro" id="IPR011078">
    <property type="entry name" value="PyrdxlP_homeostasis"/>
</dbReference>
<evidence type="ECO:0000256" key="4">
    <source>
        <dbReference type="RuleBase" id="RU004514"/>
    </source>
</evidence>
<keyword evidence="7" id="KW-1185">Reference proteome</keyword>
<evidence type="ECO:0000256" key="1">
    <source>
        <dbReference type="ARBA" id="ARBA00022898"/>
    </source>
</evidence>
<reference evidence="6" key="2">
    <citation type="submission" date="2020-09" db="EMBL/GenBank/DDBJ databases">
        <authorList>
            <person name="Sun Q."/>
            <person name="Zhou Y."/>
        </authorList>
    </citation>
    <scope>NUCLEOTIDE SEQUENCE</scope>
    <source>
        <strain evidence="6">CGMCC 1.3617</strain>
    </source>
</reference>
<evidence type="ECO:0000256" key="2">
    <source>
        <dbReference type="HAMAP-Rule" id="MF_02087"/>
    </source>
</evidence>